<proteinExistence type="predicted"/>
<evidence type="ECO:0000313" key="1">
    <source>
        <dbReference type="EMBL" id="MCO6043753.1"/>
    </source>
</evidence>
<protein>
    <submittedName>
        <fullName evidence="1">Uncharacterized protein</fullName>
    </submittedName>
</protein>
<gene>
    <name evidence="1" type="ORF">NG895_07520</name>
</gene>
<dbReference type="EMBL" id="JAMXLR010000026">
    <property type="protein sequence ID" value="MCO6043753.1"/>
    <property type="molecule type" value="Genomic_DNA"/>
</dbReference>
<keyword evidence="2" id="KW-1185">Reference proteome</keyword>
<sequence length="254" mass="28399">MIKRVILLVLLSVVTVLLLGAGSMYWAVTSSQPHYMAALKEPAEVLEEGSRQLESRFTTLSSDLELEGDWRTVVSDHEVNGWLAYKLPESFPNLLPKEIRDPRVAITPNQLILAARSDVAGVDTVVSVLVEPYVTEDGDLAIELQQVLAGMLPVPTKDIVDRLQRGVRRAGLPIRWTRNGPNTVMIVDRELWDRDISQHRTLEAIELAEGEMFLTGRTEEVQVEEVQVEEVQVEEVETAREPVVPGRASESLSR</sequence>
<dbReference type="Proteomes" id="UP001155241">
    <property type="component" value="Unassembled WGS sequence"/>
</dbReference>
<accession>A0A9X2JGN4</accession>
<dbReference type="RefSeq" id="WP_252851858.1">
    <property type="nucleotide sequence ID" value="NZ_JAMXLR010000026.1"/>
</dbReference>
<name>A0A9X2JGN4_9BACT</name>
<dbReference type="AlphaFoldDB" id="A0A9X2JGN4"/>
<reference evidence="1" key="1">
    <citation type="submission" date="2022-06" db="EMBL/GenBank/DDBJ databases">
        <title>Aeoliella straminimaris, a novel planctomycete from sediments.</title>
        <authorList>
            <person name="Vitorino I.R."/>
            <person name="Lage O.M."/>
        </authorList>
    </citation>
    <scope>NUCLEOTIDE SEQUENCE</scope>
    <source>
        <strain evidence="1">ICT_H6.2</strain>
    </source>
</reference>
<evidence type="ECO:0000313" key="2">
    <source>
        <dbReference type="Proteomes" id="UP001155241"/>
    </source>
</evidence>
<comment type="caution">
    <text evidence="1">The sequence shown here is derived from an EMBL/GenBank/DDBJ whole genome shotgun (WGS) entry which is preliminary data.</text>
</comment>
<organism evidence="1 2">
    <name type="scientific">Aeoliella straminimaris</name>
    <dbReference type="NCBI Taxonomy" id="2954799"/>
    <lineage>
        <taxon>Bacteria</taxon>
        <taxon>Pseudomonadati</taxon>
        <taxon>Planctomycetota</taxon>
        <taxon>Planctomycetia</taxon>
        <taxon>Pirellulales</taxon>
        <taxon>Lacipirellulaceae</taxon>
        <taxon>Aeoliella</taxon>
    </lineage>
</organism>